<dbReference type="SUPFAM" id="SSF56112">
    <property type="entry name" value="Protein kinase-like (PK-like)"/>
    <property type="match status" value="1"/>
</dbReference>
<name>A0ABS8ZFJ4_9PSEU</name>
<sequence>MQLDLRKYDAAAEIDRVTQALDVKLDRDTQIRKRRSVGFRTDRNTWVRIEHQTLAQFARRGNDGVQAAMVLDGVTKPAWYQALSWIDPEHGRVWRADETEYVTSSHVIPYGYLRQAPAVSATWWDELVASLDALARHTTSRVAVRQARITEAIATVFPEVDITVTEWTTAHGDFYWQNLTAPDFYILDWEDWGTAPRGWDAASLWHNSLLVPELAEHIATVRRADLDTHSGLLCQLMRCAEVLAAPPGYADEFVEPSRLHAQRLVSQLTSPA</sequence>
<evidence type="ECO:0000313" key="1">
    <source>
        <dbReference type="EMBL" id="MCE7006591.1"/>
    </source>
</evidence>
<evidence type="ECO:0008006" key="3">
    <source>
        <dbReference type="Google" id="ProtNLM"/>
    </source>
</evidence>
<dbReference type="EMBL" id="JAJVCN010000002">
    <property type="protein sequence ID" value="MCE7006591.1"/>
    <property type="molecule type" value="Genomic_DNA"/>
</dbReference>
<keyword evidence="2" id="KW-1185">Reference proteome</keyword>
<gene>
    <name evidence="1" type="ORF">LWC34_27725</name>
</gene>
<dbReference type="InterPro" id="IPR011009">
    <property type="entry name" value="Kinase-like_dom_sf"/>
</dbReference>
<comment type="caution">
    <text evidence="1">The sequence shown here is derived from an EMBL/GenBank/DDBJ whole genome shotgun (WGS) entry which is preliminary data.</text>
</comment>
<reference evidence="1 2" key="1">
    <citation type="submission" date="2021-12" db="EMBL/GenBank/DDBJ databases">
        <title>Genome sequence of Kibdelosporangium philippinense ATCC 49844.</title>
        <authorList>
            <person name="Fedorov E.A."/>
            <person name="Omeragic M."/>
            <person name="Shalygina K.F."/>
            <person name="Maclea K.S."/>
        </authorList>
    </citation>
    <scope>NUCLEOTIDE SEQUENCE [LARGE SCALE GENOMIC DNA]</scope>
    <source>
        <strain evidence="1 2">ATCC 49844</strain>
    </source>
</reference>
<dbReference type="RefSeq" id="WP_233728049.1">
    <property type="nucleotide sequence ID" value="NZ_JAJVCN010000002.1"/>
</dbReference>
<dbReference type="Proteomes" id="UP001521150">
    <property type="component" value="Unassembled WGS sequence"/>
</dbReference>
<accession>A0ABS8ZFJ4</accession>
<proteinExistence type="predicted"/>
<protein>
    <recommendedName>
        <fullName evidence="3">Aminoglycoside phosphotransferase domain-containing protein</fullName>
    </recommendedName>
</protein>
<evidence type="ECO:0000313" key="2">
    <source>
        <dbReference type="Proteomes" id="UP001521150"/>
    </source>
</evidence>
<organism evidence="1 2">
    <name type="scientific">Kibdelosporangium philippinense</name>
    <dbReference type="NCBI Taxonomy" id="211113"/>
    <lineage>
        <taxon>Bacteria</taxon>
        <taxon>Bacillati</taxon>
        <taxon>Actinomycetota</taxon>
        <taxon>Actinomycetes</taxon>
        <taxon>Pseudonocardiales</taxon>
        <taxon>Pseudonocardiaceae</taxon>
        <taxon>Kibdelosporangium</taxon>
    </lineage>
</organism>